<dbReference type="Proteomes" id="UP000594774">
    <property type="component" value="Chromosome"/>
</dbReference>
<organism evidence="1 3">
    <name type="scientific">Corynebacterium amycolatum</name>
    <dbReference type="NCBI Taxonomy" id="43765"/>
    <lineage>
        <taxon>Bacteria</taxon>
        <taxon>Bacillati</taxon>
        <taxon>Actinomycetota</taxon>
        <taxon>Actinomycetes</taxon>
        <taxon>Mycobacteriales</taxon>
        <taxon>Corynebacteriaceae</taxon>
        <taxon>Corynebacterium</taxon>
    </lineage>
</organism>
<evidence type="ECO:0000313" key="2">
    <source>
        <dbReference type="EMBL" id="QQB83452.1"/>
    </source>
</evidence>
<reference evidence="3 4" key="1">
    <citation type="submission" date="2020-12" db="EMBL/GenBank/DDBJ databases">
        <title>FDA dAtabase for Regulatory Grade micrObial Sequences (FDA-ARGOS): Supporting development and validation of Infectious Disease Dx tests.</title>
        <authorList>
            <person name="Sproer C."/>
            <person name="Gronow S."/>
            <person name="Severitt S."/>
            <person name="Schroder I."/>
            <person name="Tallon L."/>
            <person name="Sadzewicz L."/>
            <person name="Zhao X."/>
            <person name="Boylan J."/>
            <person name="Ott S."/>
            <person name="Bowen H."/>
            <person name="Vavikolanu K."/>
            <person name="Mehta A."/>
            <person name="Aluvathingal J."/>
            <person name="Nadendla S."/>
            <person name="Lowell S."/>
            <person name="Myers T."/>
            <person name="Yan Y."/>
            <person name="Sichtig H."/>
        </authorList>
    </citation>
    <scope>NUCLEOTIDE SEQUENCE [LARGE SCALE GENOMIC DNA]</scope>
    <source>
        <strain evidence="1 3">FDAARGOS_938</strain>
        <strain evidence="2 4">FDAARGOS_991</strain>
    </source>
</reference>
<dbReference type="AlphaFoldDB" id="A0AB37GHV6"/>
<dbReference type="EMBL" id="CP065628">
    <property type="protein sequence ID" value="QPR31572.1"/>
    <property type="molecule type" value="Genomic_DNA"/>
</dbReference>
<protein>
    <submittedName>
        <fullName evidence="1">AAA family ATPase</fullName>
    </submittedName>
</protein>
<keyword evidence="4" id="KW-1185">Reference proteome</keyword>
<dbReference type="RefSeq" id="WP_197915178.1">
    <property type="nucleotide sequence ID" value="NZ_CP065628.1"/>
</dbReference>
<gene>
    <name evidence="1" type="ORF">I6G95_03805</name>
    <name evidence="2" type="ORF">I6H48_04385</name>
</gene>
<dbReference type="Gene3D" id="3.40.50.300">
    <property type="entry name" value="P-loop containing nucleotide triphosphate hydrolases"/>
    <property type="match status" value="1"/>
</dbReference>
<dbReference type="Pfam" id="PF13481">
    <property type="entry name" value="AAA_25"/>
    <property type="match status" value="1"/>
</dbReference>
<accession>A0AB37GHV6</accession>
<sequence>MTSSEASQDSVKQNSSIPNLAEPLNLDDAELVARELRAYRTINWLALNGKEFEPLSWAIDGLIPEGYGLIVAPPKAGKSWFVLDIAAACSTGQKALGYLPTKERPVLYLALEDGQRRLQERLNILKDARGMEPNINLEMVTEADSLETDILITQFIKMFGERKPLIILDTIGRVMPAKAAGENEYQRDYRFGAKLKKHVAAMPGGTLLAVHHTNKGVHSDFQNAVSGTQGIAGAADFTAVIQRQRNEDEAVLSITGRDVPEAEYGMTFSAGLWSVVGGDLSTASDAATEIRAAQAQSEATANLGDRMAEIVSFVDRKAGSAVESSDIAKEFGLSRKDAGSYLARAAKKGLIAKQGRGKYVSNVSNVSISQVEGTNQLSTGLSNVSNIEAPDNHQFDTFESSVENIQSHKNRSEQGGSGYNYTFDTFYTSPEGDAFRGILLSSLSAKHGLSKERIARDVPQKFNPADNLDPALKRLEEDGLIVQDFRGDYRLTQGDM</sequence>
<evidence type="ECO:0000313" key="1">
    <source>
        <dbReference type="EMBL" id="QPR31572.1"/>
    </source>
</evidence>
<dbReference type="InterPro" id="IPR027417">
    <property type="entry name" value="P-loop_NTPase"/>
</dbReference>
<dbReference type="Proteomes" id="UP000595198">
    <property type="component" value="Chromosome"/>
</dbReference>
<dbReference type="EMBL" id="CP066023">
    <property type="protein sequence ID" value="QQB83452.1"/>
    <property type="molecule type" value="Genomic_DNA"/>
</dbReference>
<dbReference type="SUPFAM" id="SSF52540">
    <property type="entry name" value="P-loop containing nucleoside triphosphate hydrolases"/>
    <property type="match status" value="1"/>
</dbReference>
<name>A0AB37GHV6_CORAY</name>
<evidence type="ECO:0000313" key="3">
    <source>
        <dbReference type="Proteomes" id="UP000594774"/>
    </source>
</evidence>
<evidence type="ECO:0000313" key="4">
    <source>
        <dbReference type="Proteomes" id="UP000595198"/>
    </source>
</evidence>
<proteinExistence type="predicted"/>